<gene>
    <name evidence="2" type="ORF">DPMN_113280</name>
</gene>
<protein>
    <submittedName>
        <fullName evidence="2">Uncharacterized protein</fullName>
    </submittedName>
</protein>
<dbReference type="EMBL" id="JAIWYP010000004">
    <property type="protein sequence ID" value="KAH3839843.1"/>
    <property type="molecule type" value="Genomic_DNA"/>
</dbReference>
<sequence length="128" mass="14473">MFSGGDIHQSYDQKSPSQSQGIELDSEHGNKTDSDDKVAVKLDEPSDRAALYGQHLINEMRQMSKRRFKLFRKEVEASVAKYSSSPDSDDNFTPPYKKRNTETTNATLSSSSRLTSNSCGYAKYIWIH</sequence>
<accession>A0A9D4KH92</accession>
<dbReference type="Proteomes" id="UP000828390">
    <property type="component" value="Unassembled WGS sequence"/>
</dbReference>
<feature type="region of interest" description="Disordered" evidence="1">
    <location>
        <begin position="1"/>
        <end position="39"/>
    </location>
</feature>
<feature type="compositionally biased region" description="Low complexity" evidence="1">
    <location>
        <begin position="103"/>
        <end position="112"/>
    </location>
</feature>
<feature type="compositionally biased region" description="Basic and acidic residues" evidence="1">
    <location>
        <begin position="25"/>
        <end position="39"/>
    </location>
</feature>
<evidence type="ECO:0000313" key="3">
    <source>
        <dbReference type="Proteomes" id="UP000828390"/>
    </source>
</evidence>
<feature type="region of interest" description="Disordered" evidence="1">
    <location>
        <begin position="79"/>
        <end position="112"/>
    </location>
</feature>
<evidence type="ECO:0000256" key="1">
    <source>
        <dbReference type="SAM" id="MobiDB-lite"/>
    </source>
</evidence>
<evidence type="ECO:0000313" key="2">
    <source>
        <dbReference type="EMBL" id="KAH3839843.1"/>
    </source>
</evidence>
<proteinExistence type="predicted"/>
<feature type="compositionally biased region" description="Polar residues" evidence="1">
    <location>
        <begin position="10"/>
        <end position="21"/>
    </location>
</feature>
<keyword evidence="3" id="KW-1185">Reference proteome</keyword>
<reference evidence="2" key="1">
    <citation type="journal article" date="2019" name="bioRxiv">
        <title>The Genome of the Zebra Mussel, Dreissena polymorpha: A Resource for Invasive Species Research.</title>
        <authorList>
            <person name="McCartney M.A."/>
            <person name="Auch B."/>
            <person name="Kono T."/>
            <person name="Mallez S."/>
            <person name="Zhang Y."/>
            <person name="Obille A."/>
            <person name="Becker A."/>
            <person name="Abrahante J.E."/>
            <person name="Garbe J."/>
            <person name="Badalamenti J.P."/>
            <person name="Herman A."/>
            <person name="Mangelson H."/>
            <person name="Liachko I."/>
            <person name="Sullivan S."/>
            <person name="Sone E.D."/>
            <person name="Koren S."/>
            <person name="Silverstein K.A.T."/>
            <person name="Beckman K.B."/>
            <person name="Gohl D.M."/>
        </authorList>
    </citation>
    <scope>NUCLEOTIDE SEQUENCE</scope>
    <source>
        <strain evidence="2">Duluth1</strain>
        <tissue evidence="2">Whole animal</tissue>
    </source>
</reference>
<dbReference type="AlphaFoldDB" id="A0A9D4KH92"/>
<comment type="caution">
    <text evidence="2">The sequence shown here is derived from an EMBL/GenBank/DDBJ whole genome shotgun (WGS) entry which is preliminary data.</text>
</comment>
<name>A0A9D4KH92_DREPO</name>
<reference evidence="2" key="2">
    <citation type="submission" date="2020-11" db="EMBL/GenBank/DDBJ databases">
        <authorList>
            <person name="McCartney M.A."/>
            <person name="Auch B."/>
            <person name="Kono T."/>
            <person name="Mallez S."/>
            <person name="Becker A."/>
            <person name="Gohl D.M."/>
            <person name="Silverstein K.A.T."/>
            <person name="Koren S."/>
            <person name="Bechman K.B."/>
            <person name="Herman A."/>
            <person name="Abrahante J.E."/>
            <person name="Garbe J."/>
        </authorList>
    </citation>
    <scope>NUCLEOTIDE SEQUENCE</scope>
    <source>
        <strain evidence="2">Duluth1</strain>
        <tissue evidence="2">Whole animal</tissue>
    </source>
</reference>
<organism evidence="2 3">
    <name type="scientific">Dreissena polymorpha</name>
    <name type="common">Zebra mussel</name>
    <name type="synonym">Mytilus polymorpha</name>
    <dbReference type="NCBI Taxonomy" id="45954"/>
    <lineage>
        <taxon>Eukaryota</taxon>
        <taxon>Metazoa</taxon>
        <taxon>Spiralia</taxon>
        <taxon>Lophotrochozoa</taxon>
        <taxon>Mollusca</taxon>
        <taxon>Bivalvia</taxon>
        <taxon>Autobranchia</taxon>
        <taxon>Heteroconchia</taxon>
        <taxon>Euheterodonta</taxon>
        <taxon>Imparidentia</taxon>
        <taxon>Neoheterodontei</taxon>
        <taxon>Myida</taxon>
        <taxon>Dreissenoidea</taxon>
        <taxon>Dreissenidae</taxon>
        <taxon>Dreissena</taxon>
    </lineage>
</organism>